<keyword evidence="2" id="KW-1185">Reference proteome</keyword>
<dbReference type="Proteomes" id="UP000774326">
    <property type="component" value="Unassembled WGS sequence"/>
</dbReference>
<sequence>MDQPIDNKDAKTKIHDLPAELISEIIGYLDFLPFEEFRDLREVSYSLERHHLVLTNIENPNEIQYFTPGNQRTPHYFKSVNSLTKTLTAHLKKYNVEADEVTLFIEYSQRDSIPFHDWYIDRIDEDPELMRQLNTSLRSNANEVNKDSEIYQLLLALTGMKFNVEIFFTATFSPFSFRSAIWYDIKVILPRCSLSLNSYSFFLDADKSAQLNITPWKRSAEPDIELYIFDPLLKTAVDIDVYKSLEVKYAEKEKQLLLDESTEHYAYGKGSSLVIEDMKKLYGDDKTSYDLEQMRIEKFADLDSNTHIVPLPLYHTEFKNLKTLTLNSSAVPIIKDYKFPNLESFQYVQIPMPISGSYRPSYAIIDNEFPKLKRLYIRHKNISQFHGNTFGMPVIEELELSTKFHSSYAKLIIKTKKLKINGHDCMSGLLLDVFDKIEEMREDSVLEELILSDFSSMNSVETLICHRKLSTLQVLKVDSINECNSRLKRIHKNFRSFNTYLDLNPFEVAQAPLDLRETCPKLHTLFVLNCNILHVKKPESLKSVIFTQPSPLDDRHRFNKFTTFESVVNEVQDFSDDCIIYHIDATKHFDEQNDIDLRDRTIRTVWFLGRNIKLEDIDEIEDQRTIQIPNLERLNLDPF</sequence>
<comment type="caution">
    <text evidence="1">The sequence shown here is derived from an EMBL/GenBank/DDBJ whole genome shotgun (WGS) entry which is preliminary data.</text>
</comment>
<gene>
    <name evidence="1" type="ORF">WICPIJ_004420</name>
</gene>
<dbReference type="Gene3D" id="3.80.10.10">
    <property type="entry name" value="Ribonuclease Inhibitor"/>
    <property type="match status" value="1"/>
</dbReference>
<dbReference type="EMBL" id="JAEUBG010002404">
    <property type="protein sequence ID" value="KAH3684610.1"/>
    <property type="molecule type" value="Genomic_DNA"/>
</dbReference>
<name>A0A9P8Q7Z9_WICPI</name>
<protein>
    <recommendedName>
        <fullName evidence="3">F-box domain-containing protein</fullName>
    </recommendedName>
</protein>
<evidence type="ECO:0000313" key="1">
    <source>
        <dbReference type="EMBL" id="KAH3684610.1"/>
    </source>
</evidence>
<dbReference type="AlphaFoldDB" id="A0A9P8Q7Z9"/>
<organism evidence="1 2">
    <name type="scientific">Wickerhamomyces pijperi</name>
    <name type="common">Yeast</name>
    <name type="synonym">Pichia pijperi</name>
    <dbReference type="NCBI Taxonomy" id="599730"/>
    <lineage>
        <taxon>Eukaryota</taxon>
        <taxon>Fungi</taxon>
        <taxon>Dikarya</taxon>
        <taxon>Ascomycota</taxon>
        <taxon>Saccharomycotina</taxon>
        <taxon>Saccharomycetes</taxon>
        <taxon>Phaffomycetales</taxon>
        <taxon>Wickerhamomycetaceae</taxon>
        <taxon>Wickerhamomyces</taxon>
    </lineage>
</organism>
<evidence type="ECO:0000313" key="2">
    <source>
        <dbReference type="Proteomes" id="UP000774326"/>
    </source>
</evidence>
<reference evidence="1" key="1">
    <citation type="journal article" date="2021" name="Open Biol.">
        <title>Shared evolutionary footprints suggest mitochondrial oxidative damage underlies multiple complex I losses in fungi.</title>
        <authorList>
            <person name="Schikora-Tamarit M.A."/>
            <person name="Marcet-Houben M."/>
            <person name="Nosek J."/>
            <person name="Gabaldon T."/>
        </authorList>
    </citation>
    <scope>NUCLEOTIDE SEQUENCE</scope>
    <source>
        <strain evidence="1">CBS2887</strain>
    </source>
</reference>
<dbReference type="SUPFAM" id="SSF52047">
    <property type="entry name" value="RNI-like"/>
    <property type="match status" value="1"/>
</dbReference>
<dbReference type="InterPro" id="IPR032675">
    <property type="entry name" value="LRR_dom_sf"/>
</dbReference>
<accession>A0A9P8Q7Z9</accession>
<evidence type="ECO:0008006" key="3">
    <source>
        <dbReference type="Google" id="ProtNLM"/>
    </source>
</evidence>
<reference evidence="1" key="2">
    <citation type="submission" date="2021-01" db="EMBL/GenBank/DDBJ databases">
        <authorList>
            <person name="Schikora-Tamarit M.A."/>
        </authorList>
    </citation>
    <scope>NUCLEOTIDE SEQUENCE</scope>
    <source>
        <strain evidence="1">CBS2887</strain>
    </source>
</reference>
<proteinExistence type="predicted"/>